<evidence type="ECO:0000256" key="1">
    <source>
        <dbReference type="SAM" id="MobiDB-lite"/>
    </source>
</evidence>
<dbReference type="Proteomes" id="UP000290288">
    <property type="component" value="Unassembled WGS sequence"/>
</dbReference>
<dbReference type="AlphaFoldDB" id="A0A4Q2D0D4"/>
<gene>
    <name evidence="2" type="ORF">EST38_g14173</name>
</gene>
<feature type="non-terminal residue" evidence="2">
    <location>
        <position position="81"/>
    </location>
</feature>
<sequence>MSSSNKDCSAQAHMFHYTGGDVNMLSDKETQISQEKQNSMLGLPLALKSARPAALANKPIVPDSFVPPESYEPTMFSPGHS</sequence>
<protein>
    <submittedName>
        <fullName evidence="2">Uncharacterized protein</fullName>
    </submittedName>
</protein>
<accession>A0A4Q2D0D4</accession>
<dbReference type="EMBL" id="SDEE01001690">
    <property type="protein sequence ID" value="RXW11681.1"/>
    <property type="molecule type" value="Genomic_DNA"/>
</dbReference>
<name>A0A4Q2D0D4_9AGAR</name>
<feature type="region of interest" description="Disordered" evidence="1">
    <location>
        <begin position="59"/>
        <end position="81"/>
    </location>
</feature>
<proteinExistence type="predicted"/>
<evidence type="ECO:0000313" key="3">
    <source>
        <dbReference type="Proteomes" id="UP000290288"/>
    </source>
</evidence>
<evidence type="ECO:0000313" key="2">
    <source>
        <dbReference type="EMBL" id="RXW11681.1"/>
    </source>
</evidence>
<organism evidence="2 3">
    <name type="scientific">Candolleomyces aberdarensis</name>
    <dbReference type="NCBI Taxonomy" id="2316362"/>
    <lineage>
        <taxon>Eukaryota</taxon>
        <taxon>Fungi</taxon>
        <taxon>Dikarya</taxon>
        <taxon>Basidiomycota</taxon>
        <taxon>Agaricomycotina</taxon>
        <taxon>Agaricomycetes</taxon>
        <taxon>Agaricomycetidae</taxon>
        <taxon>Agaricales</taxon>
        <taxon>Agaricineae</taxon>
        <taxon>Psathyrellaceae</taxon>
        <taxon>Candolleomyces</taxon>
    </lineage>
</organism>
<keyword evidence="3" id="KW-1185">Reference proteome</keyword>
<reference evidence="2 3" key="1">
    <citation type="submission" date="2019-01" db="EMBL/GenBank/DDBJ databases">
        <title>Draft genome sequence of Psathyrella aberdarensis IHI B618.</title>
        <authorList>
            <person name="Buettner E."/>
            <person name="Kellner H."/>
        </authorList>
    </citation>
    <scope>NUCLEOTIDE SEQUENCE [LARGE SCALE GENOMIC DNA]</scope>
    <source>
        <strain evidence="2 3">IHI B618</strain>
    </source>
</reference>
<comment type="caution">
    <text evidence="2">The sequence shown here is derived from an EMBL/GenBank/DDBJ whole genome shotgun (WGS) entry which is preliminary data.</text>
</comment>